<dbReference type="HOGENOM" id="CLU_1877779_0_0_1"/>
<feature type="chain" id="PRO_5004588367" description="Saposin B-type domain-containing protein" evidence="1">
    <location>
        <begin position="31"/>
        <end position="139"/>
    </location>
</feature>
<sequence length="139" mass="15309">MANPQVTQGFCKMKLQIVFISIFLFLNVKTEDTIGINDIIQGSLFVENFQNIIKKYIGQIQKGGEEGLKAAQQLAKEAKIPCEIIDKVLGKEVIPKLPIANVDIIAEAIQNVCAIVISEGIPNNIDQVQSYLDALKLLL</sequence>
<name>T1GK24_MEGSC</name>
<feature type="signal peptide" evidence="1">
    <location>
        <begin position="1"/>
        <end position="30"/>
    </location>
</feature>
<evidence type="ECO:0000256" key="1">
    <source>
        <dbReference type="SAM" id="SignalP"/>
    </source>
</evidence>
<reference evidence="3" key="1">
    <citation type="submission" date="2013-02" db="EMBL/GenBank/DDBJ databases">
        <authorList>
            <person name="Hughes D."/>
        </authorList>
    </citation>
    <scope>NUCLEOTIDE SEQUENCE</scope>
    <source>
        <strain>Durham</strain>
        <strain evidence="3">NC isolate 2 -- Noor lab</strain>
    </source>
</reference>
<dbReference type="AlphaFoldDB" id="T1GK24"/>
<dbReference type="EMBL" id="CAQQ02002483">
    <property type="status" value="NOT_ANNOTATED_CDS"/>
    <property type="molecule type" value="Genomic_DNA"/>
</dbReference>
<evidence type="ECO:0008006" key="4">
    <source>
        <dbReference type="Google" id="ProtNLM"/>
    </source>
</evidence>
<protein>
    <recommendedName>
        <fullName evidence="4">Saposin B-type domain-containing protein</fullName>
    </recommendedName>
</protein>
<organism evidence="2 3">
    <name type="scientific">Megaselia scalaris</name>
    <name type="common">Humpbacked fly</name>
    <name type="synonym">Phora scalaris</name>
    <dbReference type="NCBI Taxonomy" id="36166"/>
    <lineage>
        <taxon>Eukaryota</taxon>
        <taxon>Metazoa</taxon>
        <taxon>Ecdysozoa</taxon>
        <taxon>Arthropoda</taxon>
        <taxon>Hexapoda</taxon>
        <taxon>Insecta</taxon>
        <taxon>Pterygota</taxon>
        <taxon>Neoptera</taxon>
        <taxon>Endopterygota</taxon>
        <taxon>Diptera</taxon>
        <taxon>Brachycera</taxon>
        <taxon>Muscomorpha</taxon>
        <taxon>Platypezoidea</taxon>
        <taxon>Phoridae</taxon>
        <taxon>Megaseliini</taxon>
        <taxon>Megaselia</taxon>
    </lineage>
</organism>
<keyword evidence="1" id="KW-0732">Signal</keyword>
<dbReference type="Proteomes" id="UP000015102">
    <property type="component" value="Unassembled WGS sequence"/>
</dbReference>
<dbReference type="EnsemblMetazoa" id="MESCA003838-RA">
    <property type="protein sequence ID" value="MESCA003838-PA"/>
    <property type="gene ID" value="MESCA003838"/>
</dbReference>
<reference evidence="2" key="2">
    <citation type="submission" date="2015-06" db="UniProtKB">
        <authorList>
            <consortium name="EnsemblMetazoa"/>
        </authorList>
    </citation>
    <scope>IDENTIFICATION</scope>
</reference>
<evidence type="ECO:0000313" key="2">
    <source>
        <dbReference type="EnsemblMetazoa" id="MESCA003838-PA"/>
    </source>
</evidence>
<keyword evidence="3" id="KW-1185">Reference proteome</keyword>
<proteinExistence type="predicted"/>
<evidence type="ECO:0000313" key="3">
    <source>
        <dbReference type="Proteomes" id="UP000015102"/>
    </source>
</evidence>
<accession>T1GK24</accession>